<keyword evidence="2" id="KW-1185">Reference proteome</keyword>
<accession>A0A8T0U469</accession>
<protein>
    <submittedName>
        <fullName evidence="1">Uncharacterized protein</fullName>
    </submittedName>
</protein>
<comment type="caution">
    <text evidence="1">The sequence shown here is derived from an EMBL/GenBank/DDBJ whole genome shotgun (WGS) entry which is preliminary data.</text>
</comment>
<reference evidence="1" key="1">
    <citation type="submission" date="2020-05" db="EMBL/GenBank/DDBJ databases">
        <title>WGS assembly of Panicum virgatum.</title>
        <authorList>
            <person name="Lovell J.T."/>
            <person name="Jenkins J."/>
            <person name="Shu S."/>
            <person name="Juenger T.E."/>
            <person name="Schmutz J."/>
        </authorList>
    </citation>
    <scope>NUCLEOTIDE SEQUENCE</scope>
    <source>
        <strain evidence="1">AP13</strain>
    </source>
</reference>
<dbReference type="Proteomes" id="UP000823388">
    <property type="component" value="Chromosome 3N"/>
</dbReference>
<dbReference type="AlphaFoldDB" id="A0A8T0U469"/>
<name>A0A8T0U469_PANVG</name>
<organism evidence="1 2">
    <name type="scientific">Panicum virgatum</name>
    <name type="common">Blackwell switchgrass</name>
    <dbReference type="NCBI Taxonomy" id="38727"/>
    <lineage>
        <taxon>Eukaryota</taxon>
        <taxon>Viridiplantae</taxon>
        <taxon>Streptophyta</taxon>
        <taxon>Embryophyta</taxon>
        <taxon>Tracheophyta</taxon>
        <taxon>Spermatophyta</taxon>
        <taxon>Magnoliopsida</taxon>
        <taxon>Liliopsida</taxon>
        <taxon>Poales</taxon>
        <taxon>Poaceae</taxon>
        <taxon>PACMAD clade</taxon>
        <taxon>Panicoideae</taxon>
        <taxon>Panicodae</taxon>
        <taxon>Paniceae</taxon>
        <taxon>Panicinae</taxon>
        <taxon>Panicum</taxon>
        <taxon>Panicum sect. Hiantes</taxon>
    </lineage>
</organism>
<evidence type="ECO:0000313" key="1">
    <source>
        <dbReference type="EMBL" id="KAG2615594.1"/>
    </source>
</evidence>
<sequence length="30" mass="3642">MLPKMIRTTSKCARQRKVLKFMLGMRCIWN</sequence>
<evidence type="ECO:0000313" key="2">
    <source>
        <dbReference type="Proteomes" id="UP000823388"/>
    </source>
</evidence>
<gene>
    <name evidence="1" type="ORF">PVAP13_3NG049700</name>
</gene>
<dbReference type="EMBL" id="CM029042">
    <property type="protein sequence ID" value="KAG2615594.1"/>
    <property type="molecule type" value="Genomic_DNA"/>
</dbReference>
<proteinExistence type="predicted"/>